<dbReference type="RefSeq" id="WP_046928323.1">
    <property type="nucleotide sequence ID" value="NZ_JBIAXE010000003.1"/>
</dbReference>
<sequence>MQTQREITAEEAAHRETARQTIAEIARFLQDTFSQRLTAHIAGIEDPKQVGKWCTAHNTPRIDSELRLRAAFQVFQTIEHAENCHTARAWMIGMNPQLDDDSPLQAIAADRFKDVMAAARSYIKGDL</sequence>
<proteinExistence type="predicted"/>
<protein>
    <submittedName>
        <fullName evidence="1">XRE family transcriptional regulator</fullName>
    </submittedName>
</protein>
<dbReference type="Proteomes" id="UP000037982">
    <property type="component" value="Unassembled WGS sequence"/>
</dbReference>
<dbReference type="PATRIC" id="fig|66876.3.peg.4222"/>
<evidence type="ECO:0000313" key="1">
    <source>
        <dbReference type="EMBL" id="KPC62457.1"/>
    </source>
</evidence>
<gene>
    <name evidence="1" type="ORF">ADL29_19185</name>
</gene>
<name>A0A0N0XXI9_9ACTN</name>
<accession>A0A0N0XXI9</accession>
<comment type="caution">
    <text evidence="1">The sequence shown here is derived from an EMBL/GenBank/DDBJ whole genome shotgun (WGS) entry which is preliminary data.</text>
</comment>
<dbReference type="EMBL" id="LGKG01000139">
    <property type="protein sequence ID" value="KPC62457.1"/>
    <property type="molecule type" value="Genomic_DNA"/>
</dbReference>
<keyword evidence="2" id="KW-1185">Reference proteome</keyword>
<evidence type="ECO:0000313" key="2">
    <source>
        <dbReference type="Proteomes" id="UP000037982"/>
    </source>
</evidence>
<reference evidence="2" key="1">
    <citation type="submission" date="2015-07" db="EMBL/GenBank/DDBJ databases">
        <authorList>
            <person name="Ju K.-S."/>
            <person name="Doroghazi J.R."/>
            <person name="Metcalf W.W."/>
        </authorList>
    </citation>
    <scope>NUCLEOTIDE SEQUENCE [LARGE SCALE GENOMIC DNA]</scope>
    <source>
        <strain evidence="2">NRRL ISP-5002</strain>
    </source>
</reference>
<dbReference type="AlphaFoldDB" id="A0A0N0XXI9"/>
<organism evidence="1 2">
    <name type="scientific">Streptomyces chattanoogensis</name>
    <dbReference type="NCBI Taxonomy" id="66876"/>
    <lineage>
        <taxon>Bacteria</taxon>
        <taxon>Bacillati</taxon>
        <taxon>Actinomycetota</taxon>
        <taxon>Actinomycetes</taxon>
        <taxon>Kitasatosporales</taxon>
        <taxon>Streptomycetaceae</taxon>
        <taxon>Streptomyces</taxon>
    </lineage>
</organism>